<dbReference type="RefSeq" id="XP_030749339.1">
    <property type="nucleotide sequence ID" value="XM_030893479.1"/>
</dbReference>
<dbReference type="InterPro" id="IPR035979">
    <property type="entry name" value="RBD_domain_sf"/>
</dbReference>
<dbReference type="SMART" id="SM00360">
    <property type="entry name" value="RRM"/>
    <property type="match status" value="1"/>
</dbReference>
<feature type="compositionally biased region" description="Low complexity" evidence="3">
    <location>
        <begin position="457"/>
        <end position="475"/>
    </location>
</feature>
<feature type="region of interest" description="Disordered" evidence="3">
    <location>
        <begin position="1"/>
        <end position="22"/>
    </location>
</feature>
<dbReference type="GO" id="GO:0005829">
    <property type="term" value="C:cytosol"/>
    <property type="evidence" value="ECO:0007669"/>
    <property type="project" value="TreeGrafter"/>
</dbReference>
<feature type="compositionally biased region" description="Polar residues" evidence="3">
    <location>
        <begin position="933"/>
        <end position="948"/>
    </location>
</feature>
<feature type="region of interest" description="Disordered" evidence="3">
    <location>
        <begin position="584"/>
        <end position="678"/>
    </location>
</feature>
<feature type="compositionally biased region" description="Low complexity" evidence="3">
    <location>
        <begin position="663"/>
        <end position="673"/>
    </location>
</feature>
<dbReference type="GO" id="GO:0045727">
    <property type="term" value="P:positive regulation of translation"/>
    <property type="evidence" value="ECO:0007669"/>
    <property type="project" value="TreeGrafter"/>
</dbReference>
<dbReference type="CDD" id="cd12430">
    <property type="entry name" value="RRM_LARP4_5_like"/>
    <property type="match status" value="1"/>
</dbReference>
<dbReference type="GO" id="GO:0003730">
    <property type="term" value="F:mRNA 3'-UTR binding"/>
    <property type="evidence" value="ECO:0007669"/>
    <property type="project" value="TreeGrafter"/>
</dbReference>
<dbReference type="InterPro" id="IPR000504">
    <property type="entry name" value="RRM_dom"/>
</dbReference>
<organism evidence="5 6">
    <name type="scientific">Sitophilus oryzae</name>
    <name type="common">Rice weevil</name>
    <name type="synonym">Curculio oryzae</name>
    <dbReference type="NCBI Taxonomy" id="7048"/>
    <lineage>
        <taxon>Eukaryota</taxon>
        <taxon>Metazoa</taxon>
        <taxon>Ecdysozoa</taxon>
        <taxon>Arthropoda</taxon>
        <taxon>Hexapoda</taxon>
        <taxon>Insecta</taxon>
        <taxon>Pterygota</taxon>
        <taxon>Neoptera</taxon>
        <taxon>Endopterygota</taxon>
        <taxon>Coleoptera</taxon>
        <taxon>Polyphaga</taxon>
        <taxon>Cucujiformia</taxon>
        <taxon>Curculionidae</taxon>
        <taxon>Dryophthorinae</taxon>
        <taxon>Sitophilus</taxon>
    </lineage>
</organism>
<accession>A0A6J2XEZ4</accession>
<dbReference type="PROSITE" id="PS50102">
    <property type="entry name" value="RRM"/>
    <property type="match status" value="1"/>
</dbReference>
<dbReference type="KEGG" id="soy:115877333"/>
<dbReference type="GeneID" id="115877333"/>
<dbReference type="Pfam" id="PF26088">
    <property type="entry name" value="RRM_LARP4"/>
    <property type="match status" value="1"/>
</dbReference>
<reference evidence="6" key="1">
    <citation type="submission" date="2025-08" db="UniProtKB">
        <authorList>
            <consortium name="RefSeq"/>
        </authorList>
    </citation>
    <scope>IDENTIFICATION</scope>
    <source>
        <tissue evidence="6">Gonads</tissue>
    </source>
</reference>
<evidence type="ECO:0000313" key="6">
    <source>
        <dbReference type="RefSeq" id="XP_030749339.1"/>
    </source>
</evidence>
<gene>
    <name evidence="6" type="primary">LOC115877333</name>
</gene>
<evidence type="ECO:0000259" key="4">
    <source>
        <dbReference type="PROSITE" id="PS50102"/>
    </source>
</evidence>
<feature type="region of interest" description="Disordered" evidence="3">
    <location>
        <begin position="440"/>
        <end position="554"/>
    </location>
</feature>
<dbReference type="PANTHER" id="PTHR22792">
    <property type="entry name" value="LUPUS LA PROTEIN-RELATED"/>
    <property type="match status" value="1"/>
</dbReference>
<evidence type="ECO:0000313" key="5">
    <source>
        <dbReference type="Proteomes" id="UP000504635"/>
    </source>
</evidence>
<dbReference type="GO" id="GO:0010494">
    <property type="term" value="C:cytoplasmic stress granule"/>
    <property type="evidence" value="ECO:0007669"/>
    <property type="project" value="TreeGrafter"/>
</dbReference>
<dbReference type="InParanoid" id="A0A6J2XEZ4"/>
<dbReference type="InterPro" id="IPR058699">
    <property type="entry name" value="RRM_LARP4/4B"/>
</dbReference>
<dbReference type="SUPFAM" id="SSF54928">
    <property type="entry name" value="RNA-binding domain, RBD"/>
    <property type="match status" value="1"/>
</dbReference>
<feature type="compositionally biased region" description="Basic and acidic residues" evidence="3">
    <location>
        <begin position="949"/>
        <end position="963"/>
    </location>
</feature>
<feature type="compositionally biased region" description="Low complexity" evidence="3">
    <location>
        <begin position="510"/>
        <end position="532"/>
    </location>
</feature>
<dbReference type="InterPro" id="IPR045180">
    <property type="entry name" value="La_dom_prot"/>
</dbReference>
<feature type="compositionally biased region" description="Polar residues" evidence="3">
    <location>
        <begin position="476"/>
        <end position="488"/>
    </location>
</feature>
<protein>
    <submittedName>
        <fullName evidence="6">Uncharacterized protein LOC115877333</fullName>
    </submittedName>
</protein>
<dbReference type="PANTHER" id="PTHR22792:SF131">
    <property type="entry name" value="LA-RELATED PROTEIN LARP4B"/>
    <property type="match status" value="1"/>
</dbReference>
<dbReference type="OrthoDB" id="10046764at2759"/>
<feature type="region of interest" description="Disordered" evidence="3">
    <location>
        <begin position="187"/>
        <end position="208"/>
    </location>
</feature>
<keyword evidence="5" id="KW-1185">Reference proteome</keyword>
<feature type="compositionally biased region" description="Basic and acidic residues" evidence="3">
    <location>
        <begin position="978"/>
        <end position="990"/>
    </location>
</feature>
<dbReference type="AlphaFoldDB" id="A0A6J2XEZ4"/>
<keyword evidence="1 2" id="KW-0694">RNA-binding</keyword>
<proteinExistence type="predicted"/>
<feature type="compositionally biased region" description="Low complexity" evidence="3">
    <location>
        <begin position="615"/>
        <end position="631"/>
    </location>
</feature>
<sequence length="1006" mass="107284">MPFRKGPTPHSRNPPGRAPSDPLTACLDAESTYICTAFNPRCYIIQKVNQSGLPISPPLYGPSTCGAFSNEIEGSGLDSNVNLGAHGWDHCQSTPHPDYPCHHSLDGVSYMNGESAKLNSGAAYVSAVPDPSSGTASMAGPPGGAVVPHQTHHHHHEYMPPTQGPAVVPVQHVPLVNGVAEVAEGPMMGLPDTAGPPPHTAQSQQQQQLPAYPLPQLKQMLSQQLEYYFSRSESSKIIMMRESPNVQVDEEGVKVRPNHKRCIVILREIPDNTPLEEVKNLFSGENCPRVISCEFAHNGSWYVTFESDDDAQKAYRFLREEVREFQGRPIMARIKAKPMCRPIAPLVPPPPPKNGFRATPPPQAVFDPAAFPPGQQRFVYANGAPGQPVAPAPAAYNPIIYGAYQQQQYPNAYVAWAPSGAGFFDLSSVFSANGLSAQPFKHQTYRSAQPRPRNKQRNTQQQQQSGPSEQQGPSNTQQPRATSASQQGPAHRVPSPAHAHHNHQHYPTVSASSGHASNGSNNNNNGNAKTSSKMGGEGAIPRTPIEPPEPVGGHYIPAIPPIGAIPFPHPSDNRMEMYGFVAPPPFSVKEVVPPRHRRKKRDEEAGNGTGHTNGQSSAQTQTQSSQVVKSQFDFVDEAFPPLPGLDANGPLSAKHHHHHNQHTHQAQQTQSHAEGSTQTISNHAPVGVVAAAQEPATVGGGGGGGAAGAAWGENRLADVVKGVAKVKVRGEGLGKDVAIGGGDNEISLTSSAKEQSVEKVDEGSIAEVNSFMGVTPPESPQNFSSKSVIATVPTKCTMADKSTKTDDVLLNGCEPELAPLCPTTTNAATMTTVVVQTDAPARPTPTVTTNSTFARQDSKGGCPVPVQVPSPPLPDLQGHPPRMSYAQVAQHHKDSQGKPVKQSPQPEKAVTEACPAVATAPSKGAAVGPPAASQVQGVRQQATPQQQAGERDSSVRDNRDTGHKVAAVRVNANSRQSSGHERLLRRKPEVRQSQLRDFVTTPRSPK</sequence>
<feature type="region of interest" description="Disordered" evidence="3">
    <location>
        <begin position="840"/>
        <end position="1006"/>
    </location>
</feature>
<evidence type="ECO:0000256" key="3">
    <source>
        <dbReference type="SAM" id="MobiDB-lite"/>
    </source>
</evidence>
<feature type="compositionally biased region" description="Basic residues" evidence="3">
    <location>
        <begin position="653"/>
        <end position="662"/>
    </location>
</feature>
<feature type="compositionally biased region" description="Polar residues" evidence="3">
    <location>
        <begin position="991"/>
        <end position="1006"/>
    </location>
</feature>
<feature type="compositionally biased region" description="Polar residues" evidence="3">
    <location>
        <begin position="845"/>
        <end position="855"/>
    </location>
</feature>
<dbReference type="Gene3D" id="3.30.70.330">
    <property type="match status" value="1"/>
</dbReference>
<dbReference type="InterPro" id="IPR012677">
    <property type="entry name" value="Nucleotide-bd_a/b_plait_sf"/>
</dbReference>
<dbReference type="Proteomes" id="UP000504635">
    <property type="component" value="Unplaced"/>
</dbReference>
<feature type="domain" description="RRM" evidence="4">
    <location>
        <begin position="262"/>
        <end position="337"/>
    </location>
</feature>
<evidence type="ECO:0000256" key="1">
    <source>
        <dbReference type="ARBA" id="ARBA00022884"/>
    </source>
</evidence>
<evidence type="ECO:0000256" key="2">
    <source>
        <dbReference type="PROSITE-ProRule" id="PRU00176"/>
    </source>
</evidence>
<name>A0A6J2XEZ4_SITOR</name>